<comment type="catalytic activity">
    <reaction evidence="8">
        <text>L-threonyl-[protein] + ATP = O-phospho-L-threonyl-[protein] + ADP + H(+)</text>
        <dbReference type="Rhea" id="RHEA:46608"/>
        <dbReference type="Rhea" id="RHEA-COMP:11060"/>
        <dbReference type="Rhea" id="RHEA-COMP:11605"/>
        <dbReference type="ChEBI" id="CHEBI:15378"/>
        <dbReference type="ChEBI" id="CHEBI:30013"/>
        <dbReference type="ChEBI" id="CHEBI:30616"/>
        <dbReference type="ChEBI" id="CHEBI:61977"/>
        <dbReference type="ChEBI" id="CHEBI:456216"/>
        <dbReference type="EC" id="2.7.11.1"/>
    </reaction>
</comment>
<sequence>MEKSHKTSLKDYEIKEKIGSGSFGQVFRVRSKLDKKIYVLKQVKTAKMSTQEKRDAQKETIIHKTLDNPYIVKYIDHFMEKKMINIILEFCDGGDLGKYLKLQMGKNLKEKNIWNFFIQACLGLQYLHTRKILHRDIKTINLFLMKDGTVKIGDLGVAKSLKGVNFAHTMVGTPYYLSPELVEEKAYDHKSDIWSLGCVLYELCTLKHPFTGTTQASLMMKIIKGKYDKIPAFYSKDLADLIDRCLKKDTRKRPSIHQILEEDTVKRKAKELLITIPTKEEVEREIQNQRSMVQAASRKKAPGTDKEQGLIKKKSSGSTPKEADKTPKLVNKSSSKPKSSASRNSKPAVVKDKKTEHQKKVEENEKKIKDRKERYLKKQSSESNSVIDNFPVSYLKDPKLVKKDKSQDDAKNQFKFGLLEERKKSSSNQRVIKHGVKHTDSHIVITKPPPKPALVPKHSKQSAKSEMPRKPPTGLSRVAKNAARKGSALLKRNYKPKKEDFNTSKDIEDVCNLPDFPNEGDSSSDDQRELKSAQQLMAEHKAKKGARKKSGISANSKSVAIDERGNLEDLHKKKMVIPKQDAKGIPLTTKANGSQQKIADADFDDILSGKASKSNKNDDQDLEAMLNGKPSKPADKDVGFSGYASLRKDQTPIYQVEAQWKIAEPDDEQETEKAEETKDEDDDIEHDDFSENEDDMQEAFNFTDTDFDVNNRVDFDIEVSTGFNRSLESIPEVEEESEKSIERRKLEIEIKSHESRIKEYETTQRQKWNHIVQYCNSDGKIAESCYEFASNKIDQLDDEQMEEVSSEIQNYVYAHGVDQHENMAFELFCYIIKEADIQALREDLEGVKERIELI</sequence>
<protein>
    <recommendedName>
        <fullName evidence="2">non-specific serine/threonine protein kinase</fullName>
        <ecNumber evidence="2">2.7.11.1</ecNumber>
    </recommendedName>
</protein>
<reference evidence="13" key="1">
    <citation type="submission" date="2023-07" db="EMBL/GenBank/DDBJ databases">
        <authorList>
            <consortium name="AG Swart"/>
            <person name="Singh M."/>
            <person name="Singh A."/>
            <person name="Seah K."/>
            <person name="Emmerich C."/>
        </authorList>
    </citation>
    <scope>NUCLEOTIDE SEQUENCE</scope>
    <source>
        <strain evidence="13">DP1</strain>
    </source>
</reference>
<feature type="compositionally biased region" description="Basic and acidic residues" evidence="11">
    <location>
        <begin position="349"/>
        <end position="373"/>
    </location>
</feature>
<evidence type="ECO:0000256" key="1">
    <source>
        <dbReference type="ARBA" id="ARBA00010886"/>
    </source>
</evidence>
<evidence type="ECO:0000313" key="14">
    <source>
        <dbReference type="Proteomes" id="UP001295684"/>
    </source>
</evidence>
<dbReference type="InterPro" id="IPR051131">
    <property type="entry name" value="NEK_Ser/Thr_kinase_NIMA"/>
</dbReference>
<comment type="caution">
    <text evidence="13">The sequence shown here is derived from an EMBL/GenBank/DDBJ whole genome shotgun (WGS) entry which is preliminary data.</text>
</comment>
<evidence type="ECO:0000256" key="2">
    <source>
        <dbReference type="ARBA" id="ARBA00012513"/>
    </source>
</evidence>
<dbReference type="CDD" id="cd08215">
    <property type="entry name" value="STKc_Nek"/>
    <property type="match status" value="1"/>
</dbReference>
<dbReference type="Gene3D" id="1.10.510.10">
    <property type="entry name" value="Transferase(Phosphotransferase) domain 1"/>
    <property type="match status" value="1"/>
</dbReference>
<gene>
    <name evidence="13" type="ORF">ECRASSUSDP1_LOCUS25253</name>
</gene>
<feature type="compositionally biased region" description="Basic and acidic residues" evidence="11">
    <location>
        <begin position="496"/>
        <end position="508"/>
    </location>
</feature>
<keyword evidence="6" id="KW-0418">Kinase</keyword>
<evidence type="ECO:0000259" key="12">
    <source>
        <dbReference type="PROSITE" id="PS50011"/>
    </source>
</evidence>
<feature type="region of interest" description="Disordered" evidence="11">
    <location>
        <begin position="659"/>
        <end position="689"/>
    </location>
</feature>
<dbReference type="Pfam" id="PF00069">
    <property type="entry name" value="Pkinase"/>
    <property type="match status" value="1"/>
</dbReference>
<keyword evidence="4" id="KW-0808">Transferase</keyword>
<evidence type="ECO:0000256" key="11">
    <source>
        <dbReference type="SAM" id="MobiDB-lite"/>
    </source>
</evidence>
<feature type="compositionally biased region" description="Acidic residues" evidence="11">
    <location>
        <begin position="677"/>
        <end position="689"/>
    </location>
</feature>
<dbReference type="FunFam" id="3.30.200.20:FF:000097">
    <property type="entry name" value="Probable serine/threonine-protein kinase nek1"/>
    <property type="match status" value="1"/>
</dbReference>
<feature type="region of interest" description="Disordered" evidence="11">
    <location>
        <begin position="283"/>
        <end position="408"/>
    </location>
</feature>
<dbReference type="Proteomes" id="UP001295684">
    <property type="component" value="Unassembled WGS sequence"/>
</dbReference>
<dbReference type="PANTHER" id="PTHR44899:SF3">
    <property type="entry name" value="SERINE_THREONINE-PROTEIN KINASE NEK1"/>
    <property type="match status" value="1"/>
</dbReference>
<feature type="compositionally biased region" description="Basic and acidic residues" evidence="11">
    <location>
        <begin position="396"/>
        <end position="408"/>
    </location>
</feature>
<dbReference type="SMART" id="SM00220">
    <property type="entry name" value="S_TKc"/>
    <property type="match status" value="1"/>
</dbReference>
<organism evidence="13 14">
    <name type="scientific">Euplotes crassus</name>
    <dbReference type="NCBI Taxonomy" id="5936"/>
    <lineage>
        <taxon>Eukaryota</taxon>
        <taxon>Sar</taxon>
        <taxon>Alveolata</taxon>
        <taxon>Ciliophora</taxon>
        <taxon>Intramacronucleata</taxon>
        <taxon>Spirotrichea</taxon>
        <taxon>Hypotrichia</taxon>
        <taxon>Euplotida</taxon>
        <taxon>Euplotidae</taxon>
        <taxon>Moneuplotes</taxon>
    </lineage>
</organism>
<dbReference type="PANTHER" id="PTHR44899">
    <property type="entry name" value="CAMK FAMILY PROTEIN KINASE"/>
    <property type="match status" value="1"/>
</dbReference>
<dbReference type="GO" id="GO:0004674">
    <property type="term" value="F:protein serine/threonine kinase activity"/>
    <property type="evidence" value="ECO:0007669"/>
    <property type="project" value="UniProtKB-KW"/>
</dbReference>
<proteinExistence type="inferred from homology"/>
<name>A0AAD1Y311_EUPCR</name>
<evidence type="ECO:0000256" key="5">
    <source>
        <dbReference type="ARBA" id="ARBA00022741"/>
    </source>
</evidence>
<feature type="compositionally biased region" description="Basic residues" evidence="11">
    <location>
        <begin position="541"/>
        <end position="550"/>
    </location>
</feature>
<dbReference type="AlphaFoldDB" id="A0AAD1Y311"/>
<feature type="compositionally biased region" description="Low complexity" evidence="11">
    <location>
        <begin position="331"/>
        <end position="348"/>
    </location>
</feature>
<dbReference type="InterPro" id="IPR011009">
    <property type="entry name" value="Kinase-like_dom_sf"/>
</dbReference>
<evidence type="ECO:0000256" key="9">
    <source>
        <dbReference type="ARBA" id="ARBA00048679"/>
    </source>
</evidence>
<dbReference type="InterPro" id="IPR017441">
    <property type="entry name" value="Protein_kinase_ATP_BS"/>
</dbReference>
<accession>A0AAD1Y311</accession>
<dbReference type="EC" id="2.7.11.1" evidence="2"/>
<evidence type="ECO:0000256" key="3">
    <source>
        <dbReference type="ARBA" id="ARBA00022527"/>
    </source>
</evidence>
<dbReference type="PROSITE" id="PS50011">
    <property type="entry name" value="PROTEIN_KINASE_DOM"/>
    <property type="match status" value="1"/>
</dbReference>
<feature type="binding site" evidence="10">
    <location>
        <position position="41"/>
    </location>
    <ligand>
        <name>ATP</name>
        <dbReference type="ChEBI" id="CHEBI:30616"/>
    </ligand>
</feature>
<feature type="compositionally biased region" description="Basic and acidic residues" evidence="11">
    <location>
        <begin position="560"/>
        <end position="571"/>
    </location>
</feature>
<comment type="catalytic activity">
    <reaction evidence="9">
        <text>L-seryl-[protein] + ATP = O-phospho-L-seryl-[protein] + ADP + H(+)</text>
        <dbReference type="Rhea" id="RHEA:17989"/>
        <dbReference type="Rhea" id="RHEA-COMP:9863"/>
        <dbReference type="Rhea" id="RHEA-COMP:11604"/>
        <dbReference type="ChEBI" id="CHEBI:15378"/>
        <dbReference type="ChEBI" id="CHEBI:29999"/>
        <dbReference type="ChEBI" id="CHEBI:30616"/>
        <dbReference type="ChEBI" id="CHEBI:83421"/>
        <dbReference type="ChEBI" id="CHEBI:456216"/>
        <dbReference type="EC" id="2.7.11.1"/>
    </reaction>
</comment>
<keyword evidence="14" id="KW-1185">Reference proteome</keyword>
<dbReference type="PROSITE" id="PS00107">
    <property type="entry name" value="PROTEIN_KINASE_ATP"/>
    <property type="match status" value="1"/>
</dbReference>
<dbReference type="GO" id="GO:0005524">
    <property type="term" value="F:ATP binding"/>
    <property type="evidence" value="ECO:0007669"/>
    <property type="project" value="UniProtKB-UniRule"/>
</dbReference>
<dbReference type="PROSITE" id="PS00108">
    <property type="entry name" value="PROTEIN_KINASE_ST"/>
    <property type="match status" value="1"/>
</dbReference>
<feature type="domain" description="Protein kinase" evidence="12">
    <location>
        <begin position="12"/>
        <end position="265"/>
    </location>
</feature>
<dbReference type="SUPFAM" id="SSF56112">
    <property type="entry name" value="Protein kinase-like (PK-like)"/>
    <property type="match status" value="1"/>
</dbReference>
<dbReference type="Gene3D" id="3.30.200.20">
    <property type="entry name" value="Phosphorylase Kinase, domain 1"/>
    <property type="match status" value="1"/>
</dbReference>
<dbReference type="InterPro" id="IPR008271">
    <property type="entry name" value="Ser/Thr_kinase_AS"/>
</dbReference>
<feature type="region of interest" description="Disordered" evidence="11">
    <location>
        <begin position="420"/>
        <end position="644"/>
    </location>
</feature>
<evidence type="ECO:0000256" key="4">
    <source>
        <dbReference type="ARBA" id="ARBA00022679"/>
    </source>
</evidence>
<keyword evidence="7 10" id="KW-0067">ATP-binding</keyword>
<keyword evidence="5 10" id="KW-0547">Nucleotide-binding</keyword>
<dbReference type="EMBL" id="CAMPGE010026042">
    <property type="protein sequence ID" value="CAI2383742.1"/>
    <property type="molecule type" value="Genomic_DNA"/>
</dbReference>
<evidence type="ECO:0000256" key="8">
    <source>
        <dbReference type="ARBA" id="ARBA00047899"/>
    </source>
</evidence>
<keyword evidence="3" id="KW-0723">Serine/threonine-protein kinase</keyword>
<comment type="similarity">
    <text evidence="1">Belongs to the protein kinase superfamily. NEK Ser/Thr protein kinase family. NIMA subfamily.</text>
</comment>
<evidence type="ECO:0000256" key="10">
    <source>
        <dbReference type="PROSITE-ProRule" id="PRU10141"/>
    </source>
</evidence>
<evidence type="ECO:0000256" key="6">
    <source>
        <dbReference type="ARBA" id="ARBA00022777"/>
    </source>
</evidence>
<dbReference type="InterPro" id="IPR000719">
    <property type="entry name" value="Prot_kinase_dom"/>
</dbReference>
<evidence type="ECO:0000313" key="13">
    <source>
        <dbReference type="EMBL" id="CAI2383742.1"/>
    </source>
</evidence>
<evidence type="ECO:0000256" key="7">
    <source>
        <dbReference type="ARBA" id="ARBA00022840"/>
    </source>
</evidence>